<dbReference type="STRING" id="645991.Sgly_1785"/>
<dbReference type="AlphaFoldDB" id="F0SZJ6"/>
<dbReference type="EMBL" id="CP002547">
    <property type="protein sequence ID" value="ADY56082.1"/>
    <property type="molecule type" value="Genomic_DNA"/>
</dbReference>
<sequence length="42" mass="5162">MSSREILARWFYYLPSIVRIDVGLYLSGKPYEYYLIWERNSL</sequence>
<dbReference type="KEGG" id="sgy:Sgly_1785"/>
<accession>F0SZJ6</accession>
<keyword evidence="2" id="KW-1185">Reference proteome</keyword>
<dbReference type="Proteomes" id="UP000007488">
    <property type="component" value="Chromosome"/>
</dbReference>
<reference evidence="2" key="2">
    <citation type="submission" date="2011-02" db="EMBL/GenBank/DDBJ databases">
        <title>The complete genome of Syntrophobotulus glycolicus DSM 8271.</title>
        <authorList>
            <person name="Lucas S."/>
            <person name="Copeland A."/>
            <person name="Lapidus A."/>
            <person name="Bruce D."/>
            <person name="Goodwin L."/>
            <person name="Pitluck S."/>
            <person name="Kyrpides N."/>
            <person name="Mavromatis K."/>
            <person name="Pagani I."/>
            <person name="Ivanova N."/>
            <person name="Mikhailova N."/>
            <person name="Chertkov O."/>
            <person name="Held B."/>
            <person name="Detter J.C."/>
            <person name="Tapia R."/>
            <person name="Han C."/>
            <person name="Land M."/>
            <person name="Hauser L."/>
            <person name="Markowitz V."/>
            <person name="Cheng J.-F."/>
            <person name="Hugenholtz P."/>
            <person name="Woyke T."/>
            <person name="Wu D."/>
            <person name="Spring S."/>
            <person name="Schroeder M."/>
            <person name="Brambilla E."/>
            <person name="Klenk H.-P."/>
            <person name="Eisen J.A."/>
        </authorList>
    </citation>
    <scope>NUCLEOTIDE SEQUENCE [LARGE SCALE GENOMIC DNA]</scope>
    <source>
        <strain evidence="2">DSM 8271 / FlGlyR</strain>
    </source>
</reference>
<name>F0SZJ6_SYNGF</name>
<organism evidence="1 2">
    <name type="scientific">Syntrophobotulus glycolicus (strain DSM 8271 / FlGlyR)</name>
    <dbReference type="NCBI Taxonomy" id="645991"/>
    <lineage>
        <taxon>Bacteria</taxon>
        <taxon>Bacillati</taxon>
        <taxon>Bacillota</taxon>
        <taxon>Clostridia</taxon>
        <taxon>Eubacteriales</taxon>
        <taxon>Desulfitobacteriaceae</taxon>
        <taxon>Syntrophobotulus</taxon>
    </lineage>
</organism>
<reference evidence="1 2" key="1">
    <citation type="journal article" date="2011" name="Stand. Genomic Sci.">
        <title>Complete genome sequence of Syntrophobotulus glycolicus type strain (FlGlyR).</title>
        <authorList>
            <person name="Han C."/>
            <person name="Mwirichia R."/>
            <person name="Chertkov O."/>
            <person name="Held B."/>
            <person name="Lapidus A."/>
            <person name="Nolan M."/>
            <person name="Lucas S."/>
            <person name="Hammon N."/>
            <person name="Deshpande S."/>
            <person name="Cheng J.F."/>
            <person name="Tapia R."/>
            <person name="Goodwin L."/>
            <person name="Pitluck S."/>
            <person name="Huntemann M."/>
            <person name="Liolios K."/>
            <person name="Ivanova N."/>
            <person name="Pagani I."/>
            <person name="Mavromatis K."/>
            <person name="Ovchinikova G."/>
            <person name="Pati A."/>
            <person name="Chen A."/>
            <person name="Palaniappan K."/>
            <person name="Land M."/>
            <person name="Hauser L."/>
            <person name="Brambilla E.M."/>
            <person name="Rohde M."/>
            <person name="Spring S."/>
            <person name="Sikorski J."/>
            <person name="Goker M."/>
            <person name="Woyke T."/>
            <person name="Bristow J."/>
            <person name="Eisen J.A."/>
            <person name="Markowitz V."/>
            <person name="Hugenholtz P."/>
            <person name="Kyrpides N.C."/>
            <person name="Klenk H.P."/>
            <person name="Detter J.C."/>
        </authorList>
    </citation>
    <scope>NUCLEOTIDE SEQUENCE [LARGE SCALE GENOMIC DNA]</scope>
    <source>
        <strain evidence="2">DSM 8271 / FlGlyR</strain>
    </source>
</reference>
<gene>
    <name evidence="1" type="ordered locus">Sgly_1785</name>
</gene>
<protein>
    <submittedName>
        <fullName evidence="1">Uncharacterized protein</fullName>
    </submittedName>
</protein>
<evidence type="ECO:0000313" key="1">
    <source>
        <dbReference type="EMBL" id="ADY56082.1"/>
    </source>
</evidence>
<evidence type="ECO:0000313" key="2">
    <source>
        <dbReference type="Proteomes" id="UP000007488"/>
    </source>
</evidence>
<dbReference type="HOGENOM" id="CLU_3258930_0_0_9"/>
<proteinExistence type="predicted"/>